<evidence type="ECO:0000313" key="4">
    <source>
        <dbReference type="Proteomes" id="UP001140949"/>
    </source>
</evidence>
<evidence type="ECO:0000256" key="1">
    <source>
        <dbReference type="SAM" id="MobiDB-lite"/>
    </source>
</evidence>
<feature type="compositionally biased region" description="Low complexity" evidence="1">
    <location>
        <begin position="177"/>
        <end position="187"/>
    </location>
</feature>
<dbReference type="EMBL" id="JANAVB010002397">
    <property type="protein sequence ID" value="KAJ6850971.1"/>
    <property type="molecule type" value="Genomic_DNA"/>
</dbReference>
<sequence length="205" mass="23067">MAAIKPLTTEAIALTEKKMDMTLDEIIKMSKKTTTKEKRPPRPPVKSQGFLNGSASRRNSVIQRFMDSRSSIRQGVLAQRRSNFRGNQFPVTTNVAKKAAVMPIRNVMVNRNKQRVAPALVQRKASEVDSTGKDKMVLPKQRPQTMDALFANMKQQRMRVFSAQQPTIHANSRQTSQRLRAQQQQQRRGGRGGAAPGHWFGKSAK</sequence>
<feature type="region of interest" description="Disordered" evidence="1">
    <location>
        <begin position="161"/>
        <end position="205"/>
    </location>
</feature>
<name>A0AAX6ID73_IRIPA</name>
<reference evidence="3" key="1">
    <citation type="journal article" date="2023" name="GigaByte">
        <title>Genome assembly of the bearded iris, Iris pallida Lam.</title>
        <authorList>
            <person name="Bruccoleri R.E."/>
            <person name="Oakeley E.J."/>
            <person name="Faust A.M.E."/>
            <person name="Altorfer M."/>
            <person name="Dessus-Babus S."/>
            <person name="Burckhardt D."/>
            <person name="Oertli M."/>
            <person name="Naumann U."/>
            <person name="Petersen F."/>
            <person name="Wong J."/>
        </authorList>
    </citation>
    <scope>NUCLEOTIDE SEQUENCE</scope>
    <source>
        <strain evidence="3">GSM-AAB239-AS_SAM_17_03QT</strain>
    </source>
</reference>
<dbReference type="AlphaFoldDB" id="A0AAX6ID73"/>
<evidence type="ECO:0000313" key="3">
    <source>
        <dbReference type="EMBL" id="KAJ6850971.1"/>
    </source>
</evidence>
<feature type="region of interest" description="Disordered" evidence="1">
    <location>
        <begin position="30"/>
        <end position="52"/>
    </location>
</feature>
<organism evidence="3 4">
    <name type="scientific">Iris pallida</name>
    <name type="common">Sweet iris</name>
    <dbReference type="NCBI Taxonomy" id="29817"/>
    <lineage>
        <taxon>Eukaryota</taxon>
        <taxon>Viridiplantae</taxon>
        <taxon>Streptophyta</taxon>
        <taxon>Embryophyta</taxon>
        <taxon>Tracheophyta</taxon>
        <taxon>Spermatophyta</taxon>
        <taxon>Magnoliopsida</taxon>
        <taxon>Liliopsida</taxon>
        <taxon>Asparagales</taxon>
        <taxon>Iridaceae</taxon>
        <taxon>Iridoideae</taxon>
        <taxon>Irideae</taxon>
        <taxon>Iris</taxon>
    </lineage>
</organism>
<comment type="caution">
    <text evidence="3">The sequence shown here is derived from an EMBL/GenBank/DDBJ whole genome shotgun (WGS) entry which is preliminary data.</text>
</comment>
<gene>
    <name evidence="2" type="ORF">M6B38_239570</name>
    <name evidence="3" type="ORF">M6B38_262515</name>
</gene>
<dbReference type="Proteomes" id="UP001140949">
    <property type="component" value="Unassembled WGS sequence"/>
</dbReference>
<dbReference type="PANTHER" id="PTHR36048">
    <property type="entry name" value="RIBOSOME MATURATION FACTOR"/>
    <property type="match status" value="1"/>
</dbReference>
<accession>A0AAX6ID73</accession>
<dbReference type="PANTHER" id="PTHR36048:SF1">
    <property type="entry name" value="RIBOSOME MATURATION FACTOR"/>
    <property type="match status" value="1"/>
</dbReference>
<proteinExistence type="predicted"/>
<evidence type="ECO:0000313" key="2">
    <source>
        <dbReference type="EMBL" id="KAJ6792448.1"/>
    </source>
</evidence>
<reference evidence="3" key="2">
    <citation type="submission" date="2023-04" db="EMBL/GenBank/DDBJ databases">
        <authorList>
            <person name="Bruccoleri R.E."/>
            <person name="Oakeley E.J."/>
            <person name="Faust A.-M."/>
            <person name="Dessus-Babus S."/>
            <person name="Altorfer M."/>
            <person name="Burckhardt D."/>
            <person name="Oertli M."/>
            <person name="Naumann U."/>
            <person name="Petersen F."/>
            <person name="Wong J."/>
        </authorList>
    </citation>
    <scope>NUCLEOTIDE SEQUENCE</scope>
    <source>
        <strain evidence="3">GSM-AAB239-AS_SAM_17_03QT</strain>
        <tissue evidence="3">Leaf</tissue>
    </source>
</reference>
<protein>
    <submittedName>
        <fullName evidence="3">Uncharacterized protein</fullName>
    </submittedName>
</protein>
<dbReference type="EMBL" id="JANAVB010043618">
    <property type="protein sequence ID" value="KAJ6792448.1"/>
    <property type="molecule type" value="Genomic_DNA"/>
</dbReference>
<feature type="compositionally biased region" description="Polar residues" evidence="1">
    <location>
        <begin position="162"/>
        <end position="176"/>
    </location>
</feature>
<keyword evidence="4" id="KW-1185">Reference proteome</keyword>
<feature type="compositionally biased region" description="Basic and acidic residues" evidence="1">
    <location>
        <begin position="30"/>
        <end position="40"/>
    </location>
</feature>